<keyword evidence="1" id="KW-1133">Transmembrane helix</keyword>
<feature type="domain" description="SGNH" evidence="3">
    <location>
        <begin position="463"/>
        <end position="693"/>
    </location>
</feature>
<dbReference type="PANTHER" id="PTHR23028">
    <property type="entry name" value="ACETYLTRANSFERASE"/>
    <property type="match status" value="1"/>
</dbReference>
<sequence>MPGPDEGARRAAALPARAGVRTDIQFLRALAVMAVVLNHLFPNRLTGGYLGVDIFFVISGFLITAHLLGELEREGRISLARFWARRARRLLPASLTVLAVCAAATVAWLPQTRWPQVMSEVLASALYFENWQLARSAQDYFTSAQTASPVTHFWSLSVEEQFYLVWPLLVLGTWWLALRRGGASGALRPRGLTPRRTVGTGLAILGVASLAFAVWSVEAHPDAAYFITPGRVWEFAAGGVLAALAAAQGAVRPRWVAIPGWLLMVGSICLFGDDSGVPGLSTLLPVAGCALVIWAGTGSAGRPAPRALRGPVWLGDISYSVYLWHWPLIVFAPIALQRPMTPGLGLAILLVTLLTAQLSTRFVEDPLRRARWLTARPAAMTLSGAAISMAAVAGVAIYIPTTVEDDLQAVQAEMEELVADGGPCVGAAATASGCPDSHELAVAGSSLLTIVNSPYTPTWGTTCQVEPEDPDPSPCEFGVPKQEAVQRLALVGDSHAGQWASTLDTIARERGWNVEMQVKSSCLPTTGDVHASWGTEPMIASCRAWSHQVRTALADDPDIDVIVMSGIARDYASADPDGVVEQLRELWAGWVEAGKQVVVMADPPYLGRGPVPECLAEASTRPDPCAALAAVVRTPDPLVVAAAGQDGVTVVDLTDVVCDHRRCHAVVGGMPVYGDQNHLLQYFARTMAPLVAKRLATVPGLDQPQGR</sequence>
<dbReference type="Proteomes" id="UP000618818">
    <property type="component" value="Unassembled WGS sequence"/>
</dbReference>
<organism evidence="4 5">
    <name type="scientific">Nocardioides cavernae</name>
    <dbReference type="NCBI Taxonomy" id="1921566"/>
    <lineage>
        <taxon>Bacteria</taxon>
        <taxon>Bacillati</taxon>
        <taxon>Actinomycetota</taxon>
        <taxon>Actinomycetes</taxon>
        <taxon>Propionibacteriales</taxon>
        <taxon>Nocardioidaceae</taxon>
        <taxon>Nocardioides</taxon>
    </lineage>
</organism>
<keyword evidence="4" id="KW-0012">Acyltransferase</keyword>
<dbReference type="SUPFAM" id="SSF52266">
    <property type="entry name" value="SGNH hydrolase"/>
    <property type="match status" value="1"/>
</dbReference>
<feature type="transmembrane region" description="Helical" evidence="1">
    <location>
        <begin position="256"/>
        <end position="273"/>
    </location>
</feature>
<dbReference type="EMBL" id="JACXYZ010000001">
    <property type="protein sequence ID" value="MBD3923751.1"/>
    <property type="molecule type" value="Genomic_DNA"/>
</dbReference>
<keyword evidence="5" id="KW-1185">Reference proteome</keyword>
<accession>A0ABR8N962</accession>
<feature type="transmembrane region" description="Helical" evidence="1">
    <location>
        <begin position="48"/>
        <end position="69"/>
    </location>
</feature>
<reference evidence="4 5" key="1">
    <citation type="submission" date="2020-09" db="EMBL/GenBank/DDBJ databases">
        <title>novel species in genus Nocardioides.</title>
        <authorList>
            <person name="Zhang G."/>
        </authorList>
    </citation>
    <scope>NUCLEOTIDE SEQUENCE [LARGE SCALE GENOMIC DNA]</scope>
    <source>
        <strain evidence="4 5">KCTC 39551</strain>
    </source>
</reference>
<keyword evidence="1" id="KW-0472">Membrane</keyword>
<gene>
    <name evidence="4" type="ORF">IEZ26_03890</name>
</gene>
<feature type="domain" description="Acyltransferase 3" evidence="2">
    <location>
        <begin position="23"/>
        <end position="356"/>
    </location>
</feature>
<dbReference type="PANTHER" id="PTHR23028:SF53">
    <property type="entry name" value="ACYL_TRANSF_3 DOMAIN-CONTAINING PROTEIN"/>
    <property type="match status" value="1"/>
</dbReference>
<comment type="caution">
    <text evidence="4">The sequence shown here is derived from an EMBL/GenBank/DDBJ whole genome shotgun (WGS) entry which is preliminary data.</text>
</comment>
<proteinExistence type="predicted"/>
<feature type="transmembrane region" description="Helical" evidence="1">
    <location>
        <begin position="340"/>
        <end position="358"/>
    </location>
</feature>
<protein>
    <submittedName>
        <fullName evidence="4">Acyltransferase</fullName>
    </submittedName>
</protein>
<evidence type="ECO:0000313" key="4">
    <source>
        <dbReference type="EMBL" id="MBD3923751.1"/>
    </source>
</evidence>
<evidence type="ECO:0000259" key="3">
    <source>
        <dbReference type="Pfam" id="PF19040"/>
    </source>
</evidence>
<evidence type="ECO:0000313" key="5">
    <source>
        <dbReference type="Proteomes" id="UP000618818"/>
    </source>
</evidence>
<evidence type="ECO:0000256" key="1">
    <source>
        <dbReference type="SAM" id="Phobius"/>
    </source>
</evidence>
<name>A0ABR8N962_9ACTN</name>
<feature type="transmembrane region" description="Helical" evidence="1">
    <location>
        <begin position="161"/>
        <end position="178"/>
    </location>
</feature>
<dbReference type="GO" id="GO:0016746">
    <property type="term" value="F:acyltransferase activity"/>
    <property type="evidence" value="ECO:0007669"/>
    <property type="project" value="UniProtKB-KW"/>
</dbReference>
<feature type="transmembrane region" description="Helical" evidence="1">
    <location>
        <begin position="90"/>
        <end position="109"/>
    </location>
</feature>
<dbReference type="RefSeq" id="WP_191193594.1">
    <property type="nucleotide sequence ID" value="NZ_JACXYZ010000001.1"/>
</dbReference>
<feature type="transmembrane region" description="Helical" evidence="1">
    <location>
        <begin position="379"/>
        <end position="399"/>
    </location>
</feature>
<evidence type="ECO:0000259" key="2">
    <source>
        <dbReference type="Pfam" id="PF01757"/>
    </source>
</evidence>
<feature type="transmembrane region" description="Helical" evidence="1">
    <location>
        <begin position="279"/>
        <end position="300"/>
    </location>
</feature>
<dbReference type="Pfam" id="PF19040">
    <property type="entry name" value="SGNH"/>
    <property type="match status" value="1"/>
</dbReference>
<keyword evidence="1" id="KW-0812">Transmembrane</keyword>
<dbReference type="Pfam" id="PF01757">
    <property type="entry name" value="Acyl_transf_3"/>
    <property type="match status" value="1"/>
</dbReference>
<feature type="transmembrane region" description="Helical" evidence="1">
    <location>
        <begin position="198"/>
        <end position="217"/>
    </location>
</feature>
<keyword evidence="4" id="KW-0808">Transferase</keyword>
<dbReference type="InterPro" id="IPR050879">
    <property type="entry name" value="Acyltransferase_3"/>
</dbReference>
<dbReference type="InterPro" id="IPR002656">
    <property type="entry name" value="Acyl_transf_3_dom"/>
</dbReference>
<dbReference type="InterPro" id="IPR043968">
    <property type="entry name" value="SGNH"/>
</dbReference>